<dbReference type="InterPro" id="IPR052767">
    <property type="entry name" value="Bact_com_dev_regulator"/>
</dbReference>
<dbReference type="PANTHER" id="PTHR38448">
    <property type="entry name" value="REGULATORY PROTEIN YLBF-RELATED"/>
    <property type="match status" value="1"/>
</dbReference>
<dbReference type="STRING" id="1173111.SAMN05444955_11160"/>
<protein>
    <submittedName>
        <fullName evidence="1">Cell fate regulator YmcA, YheA/YmcA/DUF963 family (Controls sporulation, competence, biofilm development)</fullName>
    </submittedName>
</protein>
<sequence>MLMIDPDHPVLRLSRKFAERLQSCEEIRRFRLAEEQVNRSKTVQHYIETIKRKQKELVHAKHYQKREYTRLLEQELDRLNHELESLPIVREYQQAQVDVNDLLQTIQQVIADTVSTKINVQTGGDVPSGCGSGGPCGCSRK</sequence>
<dbReference type="Pfam" id="PF06133">
    <property type="entry name" value="Com_YlbF"/>
    <property type="match status" value="1"/>
</dbReference>
<evidence type="ECO:0000313" key="2">
    <source>
        <dbReference type="Proteomes" id="UP000199695"/>
    </source>
</evidence>
<dbReference type="Gene3D" id="1.20.1500.10">
    <property type="entry name" value="YheA/YmcA-like"/>
    <property type="match status" value="1"/>
</dbReference>
<dbReference type="Proteomes" id="UP000199695">
    <property type="component" value="Unassembled WGS sequence"/>
</dbReference>
<keyword evidence="2" id="KW-1185">Reference proteome</keyword>
<dbReference type="SUPFAM" id="SSF158622">
    <property type="entry name" value="YheA/YmcA-like"/>
    <property type="match status" value="1"/>
</dbReference>
<name>A0A1H8GH17_9BACL</name>
<evidence type="ECO:0000313" key="1">
    <source>
        <dbReference type="EMBL" id="SEN43302.1"/>
    </source>
</evidence>
<dbReference type="AlphaFoldDB" id="A0A1H8GH17"/>
<dbReference type="RefSeq" id="WP_170839922.1">
    <property type="nucleotide sequence ID" value="NZ_FOCQ01000011.1"/>
</dbReference>
<organism evidence="1 2">
    <name type="scientific">Lihuaxuella thermophila</name>
    <dbReference type="NCBI Taxonomy" id="1173111"/>
    <lineage>
        <taxon>Bacteria</taxon>
        <taxon>Bacillati</taxon>
        <taxon>Bacillota</taxon>
        <taxon>Bacilli</taxon>
        <taxon>Bacillales</taxon>
        <taxon>Thermoactinomycetaceae</taxon>
        <taxon>Lihuaxuella</taxon>
    </lineage>
</organism>
<dbReference type="InterPro" id="IPR016783">
    <property type="entry name" value="Biofilm_formation_YmcA"/>
</dbReference>
<dbReference type="InterPro" id="IPR010368">
    <property type="entry name" value="Com_YlbF"/>
</dbReference>
<proteinExistence type="predicted"/>
<gene>
    <name evidence="1" type="ORF">SAMN05444955_11160</name>
</gene>
<dbReference type="PIRSF" id="PIRSF021287">
    <property type="entry name" value="Biofilm_formation_YmcA"/>
    <property type="match status" value="1"/>
</dbReference>
<accession>A0A1H8GH17</accession>
<dbReference type="InterPro" id="IPR023378">
    <property type="entry name" value="YheA/YmcA-like_dom_sf"/>
</dbReference>
<dbReference type="EMBL" id="FOCQ01000011">
    <property type="protein sequence ID" value="SEN43302.1"/>
    <property type="molecule type" value="Genomic_DNA"/>
</dbReference>
<reference evidence="1 2" key="1">
    <citation type="submission" date="2016-10" db="EMBL/GenBank/DDBJ databases">
        <authorList>
            <person name="de Groot N.N."/>
        </authorList>
    </citation>
    <scope>NUCLEOTIDE SEQUENCE [LARGE SCALE GENOMIC DNA]</scope>
    <source>
        <strain evidence="1 2">DSM 46701</strain>
    </source>
</reference>
<dbReference type="PANTHER" id="PTHR38448:SF1">
    <property type="entry name" value="YLBF FAMILY REGULATOR"/>
    <property type="match status" value="1"/>
</dbReference>